<dbReference type="InterPro" id="IPR011652">
    <property type="entry name" value="MORN_2"/>
</dbReference>
<evidence type="ECO:0008006" key="4">
    <source>
        <dbReference type="Google" id="ProtNLM"/>
    </source>
</evidence>
<evidence type="ECO:0000256" key="1">
    <source>
        <dbReference type="SAM" id="SignalP"/>
    </source>
</evidence>
<dbReference type="RefSeq" id="WP_196934365.1">
    <property type="nucleotide sequence ID" value="NZ_MU158697.1"/>
</dbReference>
<keyword evidence="3" id="KW-1185">Reference proteome</keyword>
<evidence type="ECO:0000313" key="2">
    <source>
        <dbReference type="EMBL" id="MBE8714194.1"/>
    </source>
</evidence>
<name>A0A928YQP9_9SPHI</name>
<accession>A0A928YQP9</accession>
<feature type="signal peptide" evidence="1">
    <location>
        <begin position="1"/>
        <end position="18"/>
    </location>
</feature>
<comment type="caution">
    <text evidence="2">The sequence shown here is derived from an EMBL/GenBank/DDBJ whole genome shotgun (WGS) entry which is preliminary data.</text>
</comment>
<feature type="chain" id="PRO_5036904932" description="MORN repeat variant" evidence="1">
    <location>
        <begin position="19"/>
        <end position="367"/>
    </location>
</feature>
<proteinExistence type="predicted"/>
<dbReference type="Proteomes" id="UP000616201">
    <property type="component" value="Unassembled WGS sequence"/>
</dbReference>
<reference evidence="2" key="1">
    <citation type="submission" date="2018-02" db="EMBL/GenBank/DDBJ databases">
        <authorList>
            <person name="Vasarhelyi B.M."/>
            <person name="Deshmukh S."/>
            <person name="Balint B."/>
            <person name="Kukolya J."/>
        </authorList>
    </citation>
    <scope>NUCLEOTIDE SEQUENCE</scope>
    <source>
        <strain evidence="2">KB22</strain>
    </source>
</reference>
<organism evidence="2 3">
    <name type="scientific">Sphingobacterium hungaricum</name>
    <dbReference type="NCBI Taxonomy" id="2082723"/>
    <lineage>
        <taxon>Bacteria</taxon>
        <taxon>Pseudomonadati</taxon>
        <taxon>Bacteroidota</taxon>
        <taxon>Sphingobacteriia</taxon>
        <taxon>Sphingobacteriales</taxon>
        <taxon>Sphingobacteriaceae</taxon>
        <taxon>Sphingobacterium</taxon>
    </lineage>
</organism>
<evidence type="ECO:0000313" key="3">
    <source>
        <dbReference type="Proteomes" id="UP000616201"/>
    </source>
</evidence>
<dbReference type="Gene3D" id="2.20.110.10">
    <property type="entry name" value="Histone H3 K4-specific methyltransferase SET7/9 N-terminal domain"/>
    <property type="match status" value="1"/>
</dbReference>
<dbReference type="AlphaFoldDB" id="A0A928YQP9"/>
<dbReference type="EMBL" id="PRDK01000005">
    <property type="protein sequence ID" value="MBE8714194.1"/>
    <property type="molecule type" value="Genomic_DNA"/>
</dbReference>
<dbReference type="Pfam" id="PF07661">
    <property type="entry name" value="MORN_2"/>
    <property type="match status" value="1"/>
</dbReference>
<gene>
    <name evidence="2" type="ORF">C4F49_10915</name>
</gene>
<sequence>MKFFYSLLFCILAINLNAQESTKPILFEKTVNGMLRFYFDKNYFLCDKNCEFKAIERVASFDTKNSRFNGEFRDFAPNGHVILTGNYVDGEKEGVFKAYHPNKVLKWEVVFKNNFPTGEWKYYYPDAKPMLVVNYTDSIMRIESLWDIKGREKVKDGKGDFEFTYHFEGFTEFGFPSYRRKGRVVNGVPNGFWTLTLVDGKFSELGREEYYKNGVLADFGEQYFNFELVNNKLQFFPAENFNRAEILYFKNCTFDDFSGFSIYLTEKLNSRFATLLVDAEVADDDFSYVIAVSEKGEPGRADFTKAFADEKLNRQLNIAVSRIRYYLPSFKDGEYVKDILSVSGKLIIKEDGTPAVHSISIKRNAEQ</sequence>
<dbReference type="SUPFAM" id="SSF82185">
    <property type="entry name" value="Histone H3 K4-specific methyltransferase SET7/9 N-terminal domain"/>
    <property type="match status" value="1"/>
</dbReference>
<keyword evidence="1" id="KW-0732">Signal</keyword>
<protein>
    <recommendedName>
        <fullName evidence="4">MORN repeat variant</fullName>
    </recommendedName>
</protein>